<name>A0A1Y1N8S0_PHOPY</name>
<dbReference type="EMBL" id="GEZM01009779">
    <property type="protein sequence ID" value="JAV94311.1"/>
    <property type="molecule type" value="Transcribed_RNA"/>
</dbReference>
<evidence type="ECO:0000256" key="1">
    <source>
        <dbReference type="SAM" id="MobiDB-lite"/>
    </source>
</evidence>
<accession>A0A1Y1N8S0</accession>
<sequence length="111" mass="12529">MHVVKPADRPTTNLPSSSTSIEFINFVITKKNAPAKDKPPLKTHAHFRPIKSANHDPVREPIMPPIKKMDTMEDHSMVSCPYVRSTLYLVRALSRHQLRITSAGEFTTPIL</sequence>
<dbReference type="AlphaFoldDB" id="A0A1Y1N8S0"/>
<feature type="region of interest" description="Disordered" evidence="1">
    <location>
        <begin position="34"/>
        <end position="64"/>
    </location>
</feature>
<evidence type="ECO:0000313" key="2">
    <source>
        <dbReference type="EMBL" id="JAV94311.1"/>
    </source>
</evidence>
<reference evidence="2" key="1">
    <citation type="journal article" date="2016" name="Sci. Rep.">
        <title>Molecular characterization of firefly nuptial gifts: a multi-omics approach sheds light on postcopulatory sexual selection.</title>
        <authorList>
            <person name="Al-Wathiqui N."/>
            <person name="Fallon T.R."/>
            <person name="South A."/>
            <person name="Weng J.K."/>
            <person name="Lewis S.M."/>
        </authorList>
    </citation>
    <scope>NUCLEOTIDE SEQUENCE</scope>
</reference>
<organism evidence="2">
    <name type="scientific">Photinus pyralis</name>
    <name type="common">Common eastern firefly</name>
    <name type="synonym">Lampyris pyralis</name>
    <dbReference type="NCBI Taxonomy" id="7054"/>
    <lineage>
        <taxon>Eukaryota</taxon>
        <taxon>Metazoa</taxon>
        <taxon>Ecdysozoa</taxon>
        <taxon>Arthropoda</taxon>
        <taxon>Hexapoda</taxon>
        <taxon>Insecta</taxon>
        <taxon>Pterygota</taxon>
        <taxon>Neoptera</taxon>
        <taxon>Endopterygota</taxon>
        <taxon>Coleoptera</taxon>
        <taxon>Polyphaga</taxon>
        <taxon>Elateriformia</taxon>
        <taxon>Elateroidea</taxon>
        <taxon>Lampyridae</taxon>
        <taxon>Lampyrinae</taxon>
        <taxon>Photinus</taxon>
    </lineage>
</organism>
<proteinExistence type="predicted"/>
<protein>
    <submittedName>
        <fullName evidence="2">Uncharacterized protein</fullName>
    </submittedName>
</protein>